<feature type="binding site" evidence="1">
    <location>
        <position position="181"/>
    </location>
    <ligand>
        <name>Zn(2+)</name>
        <dbReference type="ChEBI" id="CHEBI:29105"/>
    </ligand>
</feature>
<dbReference type="InterPro" id="IPR005019">
    <property type="entry name" value="Adenine_glyco"/>
</dbReference>
<dbReference type="EC" id="3.2.2.20" evidence="2"/>
<feature type="binding site" evidence="1">
    <location>
        <position position="7"/>
    </location>
    <ligand>
        <name>Zn(2+)</name>
        <dbReference type="ChEBI" id="CHEBI:29105"/>
    </ligand>
</feature>
<feature type="binding site" evidence="1">
    <location>
        <position position="23"/>
    </location>
    <ligand>
        <name>Zn(2+)</name>
        <dbReference type="ChEBI" id="CHEBI:29105"/>
    </ligand>
</feature>
<keyword evidence="2" id="KW-0326">Glycosidase</keyword>
<dbReference type="PANTHER" id="PTHR30037:SF4">
    <property type="entry name" value="DNA-3-METHYLADENINE GLYCOSYLASE I"/>
    <property type="match status" value="1"/>
</dbReference>
<keyword evidence="1" id="KW-0479">Metal-binding</keyword>
<dbReference type="PANTHER" id="PTHR30037">
    <property type="entry name" value="DNA-3-METHYLADENINE GLYCOSYLASE 1"/>
    <property type="match status" value="1"/>
</dbReference>
<evidence type="ECO:0000313" key="3">
    <source>
        <dbReference type="Proteomes" id="UP000297646"/>
    </source>
</evidence>
<sequence length="191" mass="22159">MTDIQRCAWVDNYPPNEAMRVYHDTEWGKPQYDDDKLFELLSLETYQTGLNWQTVIDKRERFNERFEGYVIESVAQYDESYVEELLQDAGIIRNRAKLLATINNAKAIQRVQHEYGSFSKWLWEFVDNTPIDHQIVHSGDVPAQDALSQQVSKAMKKLGFKFVGPVTVYSFLQGAGLINDHEVTCAFHDVY</sequence>
<dbReference type="GO" id="GO:0046872">
    <property type="term" value="F:metal ion binding"/>
    <property type="evidence" value="ECO:0007669"/>
    <property type="project" value="UniProtKB-KW"/>
</dbReference>
<keyword evidence="2" id="KW-0378">Hydrolase</keyword>
<dbReference type="Pfam" id="PF03352">
    <property type="entry name" value="Adenine_glyco"/>
    <property type="match status" value="1"/>
</dbReference>
<dbReference type="Gene3D" id="1.10.340.30">
    <property type="entry name" value="Hypothetical protein, domain 2"/>
    <property type="match status" value="1"/>
</dbReference>
<accession>A0A4Z0RVG8</accession>
<dbReference type="Proteomes" id="UP000297646">
    <property type="component" value="Unassembled WGS sequence"/>
</dbReference>
<dbReference type="GO" id="GO:0008725">
    <property type="term" value="F:DNA-3-methyladenine glycosylase activity"/>
    <property type="evidence" value="ECO:0007669"/>
    <property type="project" value="UniProtKB-EC"/>
</dbReference>
<comment type="caution">
    <text evidence="2">The sequence shown here is derived from an EMBL/GenBank/DDBJ whole genome shotgun (WGS) entry which is preliminary data.</text>
</comment>
<feature type="binding site" evidence="1">
    <location>
        <position position="185"/>
    </location>
    <ligand>
        <name>Zn(2+)</name>
        <dbReference type="ChEBI" id="CHEBI:29105"/>
    </ligand>
</feature>
<proteinExistence type="predicted"/>
<evidence type="ECO:0000256" key="1">
    <source>
        <dbReference type="PIRSR" id="PIRSR605019-1"/>
    </source>
</evidence>
<organism evidence="2 3">
    <name type="scientific">Weissella confusa</name>
    <name type="common">Lactobacillus confusus</name>
    <dbReference type="NCBI Taxonomy" id="1583"/>
    <lineage>
        <taxon>Bacteria</taxon>
        <taxon>Bacillati</taxon>
        <taxon>Bacillota</taxon>
        <taxon>Bacilli</taxon>
        <taxon>Lactobacillales</taxon>
        <taxon>Lactobacillaceae</taxon>
        <taxon>Weissella</taxon>
    </lineage>
</organism>
<reference evidence="2 3" key="1">
    <citation type="submission" date="2018-03" db="EMBL/GenBank/DDBJ databases">
        <title>Genome sequencing of Weissella confusa isolates.</title>
        <authorList>
            <person name="Kajala I."/>
            <person name="Baruah R."/>
            <person name="Bergsveinson J."/>
            <person name="Juvonen R."/>
            <person name="Ziola B."/>
        </authorList>
    </citation>
    <scope>NUCLEOTIDE SEQUENCE [LARGE SCALE GENOMIC DNA]</scope>
    <source>
        <strain evidence="2 3">VTT E-062653</strain>
    </source>
</reference>
<dbReference type="SUPFAM" id="SSF48150">
    <property type="entry name" value="DNA-glycosylase"/>
    <property type="match status" value="1"/>
</dbReference>
<dbReference type="GO" id="GO:0006284">
    <property type="term" value="P:base-excision repair"/>
    <property type="evidence" value="ECO:0007669"/>
    <property type="project" value="InterPro"/>
</dbReference>
<name>A0A4Z0RVG8_WEICO</name>
<dbReference type="OrthoDB" id="9807664at2"/>
<gene>
    <name evidence="2" type="ORF">C6P11_07090</name>
</gene>
<keyword evidence="1" id="KW-0862">Zinc</keyword>
<protein>
    <submittedName>
        <fullName evidence="2">DNA-3-methyladenine glycosylase I</fullName>
        <ecNumber evidence="2">3.2.2.20</ecNumber>
    </submittedName>
</protein>
<dbReference type="EMBL" id="PVSN01000049">
    <property type="protein sequence ID" value="TGE71883.1"/>
    <property type="molecule type" value="Genomic_DNA"/>
</dbReference>
<dbReference type="InterPro" id="IPR011257">
    <property type="entry name" value="DNA_glycosylase"/>
</dbReference>
<evidence type="ECO:0000313" key="2">
    <source>
        <dbReference type="EMBL" id="TGE71883.1"/>
    </source>
</evidence>
<dbReference type="RefSeq" id="WP_135519850.1">
    <property type="nucleotide sequence ID" value="NZ_PVSN01000049.1"/>
</dbReference>
<dbReference type="AlphaFoldDB" id="A0A4Z0RVG8"/>
<dbReference type="InterPro" id="IPR052891">
    <property type="entry name" value="DNA-3mA_glycosylase"/>
</dbReference>